<name>A0A0B7NMQ5_9FUNG</name>
<feature type="coiled-coil region" evidence="1">
    <location>
        <begin position="35"/>
        <end position="66"/>
    </location>
</feature>
<protein>
    <submittedName>
        <fullName evidence="2">Uncharacterized protein</fullName>
    </submittedName>
</protein>
<organism evidence="2 3">
    <name type="scientific">Parasitella parasitica</name>
    <dbReference type="NCBI Taxonomy" id="35722"/>
    <lineage>
        <taxon>Eukaryota</taxon>
        <taxon>Fungi</taxon>
        <taxon>Fungi incertae sedis</taxon>
        <taxon>Mucoromycota</taxon>
        <taxon>Mucoromycotina</taxon>
        <taxon>Mucoromycetes</taxon>
        <taxon>Mucorales</taxon>
        <taxon>Mucorineae</taxon>
        <taxon>Mucoraceae</taxon>
        <taxon>Parasitella</taxon>
    </lineage>
</organism>
<gene>
    <name evidence="2" type="primary">PARPA_10473.1 scaffold 40601</name>
</gene>
<proteinExistence type="predicted"/>
<keyword evidence="3" id="KW-1185">Reference proteome</keyword>
<feature type="coiled-coil region" evidence="1">
    <location>
        <begin position="90"/>
        <end position="138"/>
    </location>
</feature>
<sequence>MDGNTPNPHSPWALEAYYPEQTALANQEEQMKAYVQPVEEENHSLKQQMEQLKQTTQAKLLQMEQQFSGERQRWQYQFDQLQQRSSLESHQSTERLRRELQGEIDSIRAQLAESHQETQRFQDENSRWRSSINQLQEESVKLLRSQTEAYENLRTFTSKHREVLADQDAKDQEIATSQTTIKRLREDILKSTSLNQIYLATINELKSTLQEVSCSINRT</sequence>
<dbReference type="Proteomes" id="UP000054107">
    <property type="component" value="Unassembled WGS sequence"/>
</dbReference>
<evidence type="ECO:0000313" key="3">
    <source>
        <dbReference type="Proteomes" id="UP000054107"/>
    </source>
</evidence>
<keyword evidence="1" id="KW-0175">Coiled coil</keyword>
<reference evidence="2 3" key="1">
    <citation type="submission" date="2014-09" db="EMBL/GenBank/DDBJ databases">
        <authorList>
            <person name="Ellenberger Sabrina"/>
        </authorList>
    </citation>
    <scope>NUCLEOTIDE SEQUENCE [LARGE SCALE GENOMIC DNA]</scope>
    <source>
        <strain evidence="2 3">CBS 412.66</strain>
    </source>
</reference>
<dbReference type="EMBL" id="LN732915">
    <property type="protein sequence ID" value="CEP16224.1"/>
    <property type="molecule type" value="Genomic_DNA"/>
</dbReference>
<dbReference type="AlphaFoldDB" id="A0A0B7NMQ5"/>
<accession>A0A0B7NMQ5</accession>
<evidence type="ECO:0000313" key="2">
    <source>
        <dbReference type="EMBL" id="CEP16224.1"/>
    </source>
</evidence>
<evidence type="ECO:0000256" key="1">
    <source>
        <dbReference type="SAM" id="Coils"/>
    </source>
</evidence>